<comment type="cofactor">
    <cofactor evidence="1 9">
        <name>heme</name>
        <dbReference type="ChEBI" id="CHEBI:30413"/>
    </cofactor>
</comment>
<dbReference type="Gene3D" id="1.10.630.10">
    <property type="entry name" value="Cytochrome P450"/>
    <property type="match status" value="1"/>
</dbReference>
<keyword evidence="5" id="KW-0256">Endoplasmic reticulum</keyword>
<evidence type="ECO:0000256" key="10">
    <source>
        <dbReference type="RuleBase" id="RU000461"/>
    </source>
</evidence>
<evidence type="ECO:0000256" key="3">
    <source>
        <dbReference type="ARBA" id="ARBA00010617"/>
    </source>
</evidence>
<keyword evidence="8 11" id="KW-0472">Membrane</keyword>
<proteinExistence type="inferred from homology"/>
<feature type="binding site" description="axial binding residue" evidence="9">
    <location>
        <position position="467"/>
    </location>
    <ligand>
        <name>heme</name>
        <dbReference type="ChEBI" id="CHEBI:30413"/>
    </ligand>
    <ligandPart>
        <name>Fe</name>
        <dbReference type="ChEBI" id="CHEBI:18248"/>
    </ligandPart>
</feature>
<organism evidence="12 13">
    <name type="scientific">Amblyomma americanum</name>
    <name type="common">Lone star tick</name>
    <dbReference type="NCBI Taxonomy" id="6943"/>
    <lineage>
        <taxon>Eukaryota</taxon>
        <taxon>Metazoa</taxon>
        <taxon>Ecdysozoa</taxon>
        <taxon>Arthropoda</taxon>
        <taxon>Chelicerata</taxon>
        <taxon>Arachnida</taxon>
        <taxon>Acari</taxon>
        <taxon>Parasitiformes</taxon>
        <taxon>Ixodida</taxon>
        <taxon>Ixodoidea</taxon>
        <taxon>Ixodidae</taxon>
        <taxon>Amblyomminae</taxon>
        <taxon>Amblyomma</taxon>
    </lineage>
</organism>
<evidence type="ECO:0000313" key="12">
    <source>
        <dbReference type="EMBL" id="KAK8777805.1"/>
    </source>
</evidence>
<evidence type="ECO:0000313" key="13">
    <source>
        <dbReference type="Proteomes" id="UP001321473"/>
    </source>
</evidence>
<keyword evidence="6 9" id="KW-0408">Iron</keyword>
<dbReference type="InterPro" id="IPR002401">
    <property type="entry name" value="Cyt_P450_E_grp-I"/>
</dbReference>
<name>A0AAQ4ET47_AMBAM</name>
<protein>
    <recommendedName>
        <fullName evidence="14">Cytochrome</fullName>
    </recommendedName>
</protein>
<keyword evidence="11" id="KW-0812">Transmembrane</keyword>
<dbReference type="GO" id="GO:0005789">
    <property type="term" value="C:endoplasmic reticulum membrane"/>
    <property type="evidence" value="ECO:0007669"/>
    <property type="project" value="UniProtKB-SubCell"/>
</dbReference>
<dbReference type="GO" id="GO:0005506">
    <property type="term" value="F:iron ion binding"/>
    <property type="evidence" value="ECO:0007669"/>
    <property type="project" value="InterPro"/>
</dbReference>
<dbReference type="PROSITE" id="PS00086">
    <property type="entry name" value="CYTOCHROME_P450"/>
    <property type="match status" value="1"/>
</dbReference>
<dbReference type="EMBL" id="JARKHS020011458">
    <property type="protein sequence ID" value="KAK8777805.1"/>
    <property type="molecule type" value="Genomic_DNA"/>
</dbReference>
<evidence type="ECO:0000256" key="11">
    <source>
        <dbReference type="SAM" id="Phobius"/>
    </source>
</evidence>
<dbReference type="InterPro" id="IPR001128">
    <property type="entry name" value="Cyt_P450"/>
</dbReference>
<keyword evidence="13" id="KW-1185">Reference proteome</keyword>
<dbReference type="InterPro" id="IPR017972">
    <property type="entry name" value="Cyt_P450_CS"/>
</dbReference>
<accession>A0AAQ4ET47</accession>
<evidence type="ECO:0000256" key="1">
    <source>
        <dbReference type="ARBA" id="ARBA00001971"/>
    </source>
</evidence>
<dbReference type="PRINTS" id="PR00385">
    <property type="entry name" value="P450"/>
</dbReference>
<dbReference type="SUPFAM" id="SSF48264">
    <property type="entry name" value="Cytochrome P450"/>
    <property type="match status" value="1"/>
</dbReference>
<keyword evidence="9 10" id="KW-0479">Metal-binding</keyword>
<dbReference type="Proteomes" id="UP001321473">
    <property type="component" value="Unassembled WGS sequence"/>
</dbReference>
<evidence type="ECO:0008006" key="14">
    <source>
        <dbReference type="Google" id="ProtNLM"/>
    </source>
</evidence>
<evidence type="ECO:0000256" key="7">
    <source>
        <dbReference type="ARBA" id="ARBA00023033"/>
    </source>
</evidence>
<dbReference type="GO" id="GO:0020037">
    <property type="term" value="F:heme binding"/>
    <property type="evidence" value="ECO:0007669"/>
    <property type="project" value="InterPro"/>
</dbReference>
<evidence type="ECO:0000256" key="6">
    <source>
        <dbReference type="ARBA" id="ARBA00023004"/>
    </source>
</evidence>
<dbReference type="GO" id="GO:0004497">
    <property type="term" value="F:monooxygenase activity"/>
    <property type="evidence" value="ECO:0007669"/>
    <property type="project" value="UniProtKB-KW"/>
</dbReference>
<comment type="caution">
    <text evidence="12">The sequence shown here is derived from an EMBL/GenBank/DDBJ whole genome shotgun (WGS) entry which is preliminary data.</text>
</comment>
<keyword evidence="10" id="KW-0560">Oxidoreductase</keyword>
<sequence>MISTLTALRTFERAPGLLYWALGAVASTIAAALIIYVARGMAEWLRMWWHLRDVPQPKPQKSFTMLLDLYKQLSAMDPRLDMKVKAFKYLHNLFKSVEDQDVTVAWYGPYAFLLGATPPVIEAVLGHRKNINKAFFYDMTKPWIGGGILNLSDAPWKTRRRAITPAFHFGILDDYVPIMNKRGERLMRKVATMNGEFFDILPIVRAAALGVLLETSMGIDYNEEEIERVGYLKIHDAISDSIVNRVIHFHHWFDFLYVFSSEHKEMLKNVEAAKQFVTGILKKRFADYRKGIRDPISKNSFLEILIRMCVDEGTMSEIDVRDELLSTLIGGFDTTATTLAYTLYLLGHHPEIQAKVHDEIDLVCGDDWDKPISAEDLKNLTYTECVVKESMRLYPAASMIGRALDTDIKVGKYTIPRGTVAVAALYFLHRHPRYHKDPDAFKPERFIDTKGMHTYAFTPFSAGPRNCLGQKFAMKEDKILLVHILRRFQVTSKVPIEDLLLAMELILKPMQGLEIKLTPRKHPSSS</sequence>
<evidence type="ECO:0000256" key="4">
    <source>
        <dbReference type="ARBA" id="ARBA00022617"/>
    </source>
</evidence>
<evidence type="ECO:0000256" key="5">
    <source>
        <dbReference type="ARBA" id="ARBA00022824"/>
    </source>
</evidence>
<dbReference type="PANTHER" id="PTHR24291">
    <property type="entry name" value="CYTOCHROME P450 FAMILY 4"/>
    <property type="match status" value="1"/>
</dbReference>
<keyword evidence="4 9" id="KW-0349">Heme</keyword>
<keyword evidence="11" id="KW-1133">Transmembrane helix</keyword>
<dbReference type="Pfam" id="PF00067">
    <property type="entry name" value="p450"/>
    <property type="match status" value="1"/>
</dbReference>
<dbReference type="PANTHER" id="PTHR24291:SF189">
    <property type="entry name" value="CYTOCHROME P450 4C3-RELATED"/>
    <property type="match status" value="1"/>
</dbReference>
<feature type="transmembrane region" description="Helical" evidence="11">
    <location>
        <begin position="17"/>
        <end position="38"/>
    </location>
</feature>
<comment type="subcellular location">
    <subcellularLocation>
        <location evidence="2">Endoplasmic reticulum membrane</location>
    </subcellularLocation>
</comment>
<comment type="similarity">
    <text evidence="3 10">Belongs to the cytochrome P450 family.</text>
</comment>
<evidence type="ECO:0000256" key="8">
    <source>
        <dbReference type="ARBA" id="ARBA00023136"/>
    </source>
</evidence>
<evidence type="ECO:0000256" key="2">
    <source>
        <dbReference type="ARBA" id="ARBA00004586"/>
    </source>
</evidence>
<evidence type="ECO:0000256" key="9">
    <source>
        <dbReference type="PIRSR" id="PIRSR602401-1"/>
    </source>
</evidence>
<dbReference type="InterPro" id="IPR036396">
    <property type="entry name" value="Cyt_P450_sf"/>
</dbReference>
<dbReference type="GO" id="GO:0016705">
    <property type="term" value="F:oxidoreductase activity, acting on paired donors, with incorporation or reduction of molecular oxygen"/>
    <property type="evidence" value="ECO:0007669"/>
    <property type="project" value="InterPro"/>
</dbReference>
<reference evidence="12 13" key="1">
    <citation type="journal article" date="2023" name="Arcadia Sci">
        <title>De novo assembly of a long-read Amblyomma americanum tick genome.</title>
        <authorList>
            <person name="Chou S."/>
            <person name="Poskanzer K.E."/>
            <person name="Rollins M."/>
            <person name="Thuy-Boun P.S."/>
        </authorList>
    </citation>
    <scope>NUCLEOTIDE SEQUENCE [LARGE SCALE GENOMIC DNA]</scope>
    <source>
        <strain evidence="12">F_SG_1</strain>
        <tissue evidence="12">Salivary glands</tissue>
    </source>
</reference>
<gene>
    <name evidence="12" type="ORF">V5799_020854</name>
</gene>
<keyword evidence="7 10" id="KW-0503">Monooxygenase</keyword>
<dbReference type="AlphaFoldDB" id="A0AAQ4ET47"/>
<dbReference type="PRINTS" id="PR00463">
    <property type="entry name" value="EP450I"/>
</dbReference>
<dbReference type="InterPro" id="IPR050196">
    <property type="entry name" value="Cytochrome_P450_Monoox"/>
</dbReference>